<feature type="domain" description="Fork-head" evidence="6">
    <location>
        <begin position="515"/>
        <end position="604"/>
    </location>
</feature>
<keyword evidence="2 3" id="KW-0539">Nucleus</keyword>
<dbReference type="OrthoDB" id="5954824at2759"/>
<evidence type="ECO:0000256" key="1">
    <source>
        <dbReference type="ARBA" id="ARBA00023125"/>
    </source>
</evidence>
<feature type="region of interest" description="Disordered" evidence="4">
    <location>
        <begin position="668"/>
        <end position="696"/>
    </location>
</feature>
<evidence type="ECO:0000259" key="6">
    <source>
        <dbReference type="PROSITE" id="PS50039"/>
    </source>
</evidence>
<feature type="DNA-binding region" description="Fork-head" evidence="3">
    <location>
        <begin position="515"/>
        <end position="604"/>
    </location>
</feature>
<keyword evidence="1 3" id="KW-0238">DNA-binding</keyword>
<dbReference type="InterPro" id="IPR001766">
    <property type="entry name" value="Fork_head_dom"/>
</dbReference>
<dbReference type="SUPFAM" id="SSF49879">
    <property type="entry name" value="SMAD/FHA domain"/>
    <property type="match status" value="1"/>
</dbReference>
<dbReference type="PANTHER" id="PTHR21712">
    <property type="entry name" value="PRE-RRNA-PROCESSING PROTEIN FHL1"/>
    <property type="match status" value="1"/>
</dbReference>
<keyword evidence="8" id="KW-1185">Reference proteome</keyword>
<dbReference type="AlphaFoldDB" id="A0A4P9Z9A7"/>
<dbReference type="GO" id="GO:0005634">
    <property type="term" value="C:nucleus"/>
    <property type="evidence" value="ECO:0007669"/>
    <property type="project" value="UniProtKB-SubCell"/>
</dbReference>
<dbReference type="Pfam" id="PF00498">
    <property type="entry name" value="FHA"/>
    <property type="match status" value="1"/>
</dbReference>
<feature type="region of interest" description="Disordered" evidence="4">
    <location>
        <begin position="822"/>
        <end position="895"/>
    </location>
</feature>
<dbReference type="InterPro" id="IPR036388">
    <property type="entry name" value="WH-like_DNA-bd_sf"/>
</dbReference>
<sequence>MSTNASHSGSPALRRLGSVAPLSDGPALSDDASNSHKISAYARLDFDNYTFFVQTLQVVLGRKSNDGFLPSGHHSVDVHLSSKKAISRRHAKIFYNFGTQRFEISVLGRNGAFVDDLFIEKGITVHLVDGTRIQIGEIPFTFVLPSIEPTDPESKRPSSPKIFNPTEALNLRSNLYLATHSPASKKKFIAFQVDPYSEQNEKLKVSASRRSSKANIVRRLSVARRKSLASSSNDKISALLKELETFRDEGDEDGDLLEPAFLGRSLAQDGPTYEQIEKEEDEIDRLVKQHNLSQGVDLDSDTSFAKNPNLDVLDQEVVSLAPLIDAQQQHVYSQPHKDQADDVKFANMQQPKYLFNPAAGEPSRTIPIMDKPVGPRMGKPAPIPPPSGSLYGRSVINPKSGAQNAGYGLSTAVYRPYGYSGSVYNSIMHPSPPKLEVAMETITFVPVTQNTPSFRAITVDPDNFEAAPVCVFKNTKPISNTPKIPKIPKRKKDAVYRKPVKAQNYKEVPKQFKTKPTLSVLAMVSVVLRNGNPSRGQSFNEILDNIKELFPYYKYCPDGWQFTISHGIKFNSMFMAVLKEGPFSEWIWALDEKYIEEREASRKKLQELAVAKAKKSALRAVDYRQLQNYSSYPVNRATVLSDGGSRSDNFEKAETSYMYTTQPRQMLKPGQEVTYQRTERTDSSIKGQLTANREQDSAIHAPQPTQAHLMPVQSAKTSAASSPVPLTQDIKKSLTYLQKELFTLYKARDLSYHTAVTVEIITKALATTIAQVNTIGAKAGCGDNALGFLVEKAPQQVSKILDIALTKSIKEHQSGVLAPVSRTQSPLVNPGPALGKPPGVAAGLGRPSFGGPRESSGAKLGPIKSPQFFSNKPLAPEKRPAENSQSATKVMKLEK</sequence>
<organism evidence="7 8">
    <name type="scientific">Metschnikowia bicuspidata</name>
    <dbReference type="NCBI Taxonomy" id="27322"/>
    <lineage>
        <taxon>Eukaryota</taxon>
        <taxon>Fungi</taxon>
        <taxon>Dikarya</taxon>
        <taxon>Ascomycota</taxon>
        <taxon>Saccharomycotina</taxon>
        <taxon>Pichiomycetes</taxon>
        <taxon>Metschnikowiaceae</taxon>
        <taxon>Metschnikowia</taxon>
    </lineage>
</organism>
<dbReference type="InterPro" id="IPR036390">
    <property type="entry name" value="WH_DNA-bd_sf"/>
</dbReference>
<dbReference type="GO" id="GO:0060962">
    <property type="term" value="P:regulation of ribosomal protein gene transcription by RNA polymerase II"/>
    <property type="evidence" value="ECO:0007669"/>
    <property type="project" value="InterPro"/>
</dbReference>
<gene>
    <name evidence="7" type="ORF">METBISCDRAFT_32065</name>
</gene>
<evidence type="ECO:0000313" key="7">
    <source>
        <dbReference type="EMBL" id="RKP28872.1"/>
    </source>
</evidence>
<protein>
    <recommendedName>
        <fullName evidence="9">FHA domain-containing protein</fullName>
    </recommendedName>
</protein>
<dbReference type="Pfam" id="PF00250">
    <property type="entry name" value="Forkhead"/>
    <property type="match status" value="1"/>
</dbReference>
<dbReference type="PROSITE" id="PS50039">
    <property type="entry name" value="FORK_HEAD_3"/>
    <property type="match status" value="1"/>
</dbReference>
<feature type="domain" description="FHA" evidence="5">
    <location>
        <begin position="58"/>
        <end position="119"/>
    </location>
</feature>
<evidence type="ECO:0008006" key="9">
    <source>
        <dbReference type="Google" id="ProtNLM"/>
    </source>
</evidence>
<dbReference type="GO" id="GO:0043565">
    <property type="term" value="F:sequence-specific DNA binding"/>
    <property type="evidence" value="ECO:0007669"/>
    <property type="project" value="InterPro"/>
</dbReference>
<dbReference type="PANTHER" id="PTHR21712:SF29">
    <property type="entry name" value="PRE-RRNA-PROCESSING PROTEIN FHL1"/>
    <property type="match status" value="1"/>
</dbReference>
<dbReference type="InterPro" id="IPR045178">
    <property type="entry name" value="Fhl1/FHA1"/>
</dbReference>
<dbReference type="Gene3D" id="1.10.10.10">
    <property type="entry name" value="Winged helix-like DNA-binding domain superfamily/Winged helix DNA-binding domain"/>
    <property type="match status" value="1"/>
</dbReference>
<dbReference type="EMBL" id="ML004549">
    <property type="protein sequence ID" value="RKP28872.1"/>
    <property type="molecule type" value="Genomic_DNA"/>
</dbReference>
<evidence type="ECO:0000313" key="8">
    <source>
        <dbReference type="Proteomes" id="UP000268321"/>
    </source>
</evidence>
<dbReference type="PROSITE" id="PS50006">
    <property type="entry name" value="FHA_DOMAIN"/>
    <property type="match status" value="1"/>
</dbReference>
<name>A0A4P9Z9A7_9ASCO</name>
<dbReference type="SMART" id="SM00240">
    <property type="entry name" value="FHA"/>
    <property type="match status" value="1"/>
</dbReference>
<dbReference type="Gene3D" id="2.60.200.20">
    <property type="match status" value="1"/>
</dbReference>
<dbReference type="SMART" id="SM00339">
    <property type="entry name" value="FH"/>
    <property type="match status" value="1"/>
</dbReference>
<dbReference type="GO" id="GO:0003700">
    <property type="term" value="F:DNA-binding transcription factor activity"/>
    <property type="evidence" value="ECO:0007669"/>
    <property type="project" value="InterPro"/>
</dbReference>
<evidence type="ECO:0000259" key="5">
    <source>
        <dbReference type="PROSITE" id="PS50006"/>
    </source>
</evidence>
<dbReference type="InterPro" id="IPR008984">
    <property type="entry name" value="SMAD_FHA_dom_sf"/>
</dbReference>
<dbReference type="InterPro" id="IPR000253">
    <property type="entry name" value="FHA_dom"/>
</dbReference>
<reference evidence="8" key="1">
    <citation type="journal article" date="2018" name="Nat. Microbiol.">
        <title>Leveraging single-cell genomics to expand the fungal tree of life.</title>
        <authorList>
            <person name="Ahrendt S.R."/>
            <person name="Quandt C.A."/>
            <person name="Ciobanu D."/>
            <person name="Clum A."/>
            <person name="Salamov A."/>
            <person name="Andreopoulos B."/>
            <person name="Cheng J.F."/>
            <person name="Woyke T."/>
            <person name="Pelin A."/>
            <person name="Henrissat B."/>
            <person name="Reynolds N.K."/>
            <person name="Benny G.L."/>
            <person name="Smith M.E."/>
            <person name="James T.Y."/>
            <person name="Grigoriev I.V."/>
        </authorList>
    </citation>
    <scope>NUCLEOTIDE SEQUENCE [LARGE SCALE GENOMIC DNA]</scope>
    <source>
        <strain evidence="8">Baker2002</strain>
    </source>
</reference>
<accession>A0A4P9Z9A7</accession>
<dbReference type="SUPFAM" id="SSF46785">
    <property type="entry name" value="Winged helix' DNA-binding domain"/>
    <property type="match status" value="1"/>
</dbReference>
<comment type="subcellular location">
    <subcellularLocation>
        <location evidence="3">Nucleus</location>
    </subcellularLocation>
</comment>
<evidence type="ECO:0000256" key="3">
    <source>
        <dbReference type="PROSITE-ProRule" id="PRU00089"/>
    </source>
</evidence>
<evidence type="ECO:0000256" key="2">
    <source>
        <dbReference type="ARBA" id="ARBA00023242"/>
    </source>
</evidence>
<evidence type="ECO:0000256" key="4">
    <source>
        <dbReference type="SAM" id="MobiDB-lite"/>
    </source>
</evidence>
<dbReference type="CDD" id="cd22701">
    <property type="entry name" value="FHA_FKH1-like"/>
    <property type="match status" value="1"/>
</dbReference>
<proteinExistence type="predicted"/>
<dbReference type="Proteomes" id="UP000268321">
    <property type="component" value="Unassembled WGS sequence"/>
</dbReference>